<comment type="caution">
    <text evidence="3">The sequence shown here is derived from an EMBL/GenBank/DDBJ whole genome shotgun (WGS) entry which is preliminary data.</text>
</comment>
<evidence type="ECO:0000259" key="2">
    <source>
        <dbReference type="Pfam" id="PF01926"/>
    </source>
</evidence>
<protein>
    <recommendedName>
        <fullName evidence="2">G domain-containing protein</fullName>
    </recommendedName>
</protein>
<name>A0ABX1V8V0_9PLAN</name>
<feature type="compositionally biased region" description="Polar residues" evidence="1">
    <location>
        <begin position="623"/>
        <end position="637"/>
    </location>
</feature>
<proteinExistence type="predicted"/>
<keyword evidence="4" id="KW-1185">Reference proteome</keyword>
<dbReference type="RefSeq" id="WP_171182919.1">
    <property type="nucleotide sequence ID" value="NZ_WTPX01000005.1"/>
</dbReference>
<dbReference type="Pfam" id="PF01926">
    <property type="entry name" value="MMR_HSR1"/>
    <property type="match status" value="1"/>
</dbReference>
<feature type="region of interest" description="Disordered" evidence="1">
    <location>
        <begin position="268"/>
        <end position="292"/>
    </location>
</feature>
<evidence type="ECO:0000313" key="3">
    <source>
        <dbReference type="EMBL" id="NNJ24214.1"/>
    </source>
</evidence>
<organism evidence="3 4">
    <name type="scientific">Alienimonas chondri</name>
    <dbReference type="NCBI Taxonomy" id="2681879"/>
    <lineage>
        <taxon>Bacteria</taxon>
        <taxon>Pseudomonadati</taxon>
        <taxon>Planctomycetota</taxon>
        <taxon>Planctomycetia</taxon>
        <taxon>Planctomycetales</taxon>
        <taxon>Planctomycetaceae</taxon>
        <taxon>Alienimonas</taxon>
    </lineage>
</organism>
<dbReference type="InterPro" id="IPR006073">
    <property type="entry name" value="GTP-bd"/>
</dbReference>
<dbReference type="EMBL" id="WTPX01000005">
    <property type="protein sequence ID" value="NNJ24214.1"/>
    <property type="molecule type" value="Genomic_DNA"/>
</dbReference>
<sequence>MADLAEFAAAARRLADSVAELDRQARVLEVPPTTERAWYDTLHGKLLPQLPGPGGGGAFLVVAVVGGTNLGKSLIFNHLAGYAASSSSKFASGTKHPTCLVPTGFSETHRLEEVFPGFVPVRIDADDADAALRADDRDLLFWAESDVVPTNLLLLDTPDVDSDAPVNWARAAKIRTAADVLLAVLTEQKYNDAAVVRFFREAGGAAVHGADAAVVVVFNQVHLPGDEEYWPTWVGTFAERTGIEPDLLFLAPHDAAAAADLRLSFQERPWPPADDADPSRTHASGLGEERGGESLRTALSELHFDEVKLRTLSGAVDRLASPSDGVPAWLAEVRDAASRFAAAGEHLMGELTDSKAKWPPVPASVMVEEVRDWWRGRRTGMTKTVADAYGAVGGLLAQPFRALNRQVRGPAQPPLENYAKDEFALFRRAVERLFTQLESLRETDPILAPRLAKVLGGSPRAELLERLRTDHAACDLHGELAELVQKEMDAMLVNNPRAGRWLRTLDAAAVMGRPALTVGLLGTGVIGTEMAAAGITVVADTLVGGAAVAAGEAAGAGAGTLTMKVNAKVARIERRFAESRRAWLERWVRDALLGPLVTDVTHAAGLPDSAAFAAVGDALEELQATSGEPQTVESTSAPARIGG</sequence>
<reference evidence="3 4" key="1">
    <citation type="journal article" date="2020" name="Syst. Appl. Microbiol.">
        <title>Alienimonas chondri sp. nov., a novel planctomycete isolated from the biofilm of the red alga Chondrus crispus.</title>
        <authorList>
            <person name="Vitorino I."/>
            <person name="Albuquerque L."/>
            <person name="Wiegand S."/>
            <person name="Kallscheuer N."/>
            <person name="da Costa M.S."/>
            <person name="Lobo-da-Cunha A."/>
            <person name="Jogler C."/>
            <person name="Lage O.M."/>
        </authorList>
    </citation>
    <scope>NUCLEOTIDE SEQUENCE [LARGE SCALE GENOMIC DNA]</scope>
    <source>
        <strain evidence="3 4">LzC2</strain>
    </source>
</reference>
<dbReference type="Gene3D" id="3.40.50.300">
    <property type="entry name" value="P-loop containing nucleotide triphosphate hydrolases"/>
    <property type="match status" value="1"/>
</dbReference>
<evidence type="ECO:0000313" key="4">
    <source>
        <dbReference type="Proteomes" id="UP000609651"/>
    </source>
</evidence>
<dbReference type="Proteomes" id="UP000609651">
    <property type="component" value="Unassembled WGS sequence"/>
</dbReference>
<dbReference type="SUPFAM" id="SSF52540">
    <property type="entry name" value="P-loop containing nucleoside triphosphate hydrolases"/>
    <property type="match status" value="1"/>
</dbReference>
<evidence type="ECO:0000256" key="1">
    <source>
        <dbReference type="SAM" id="MobiDB-lite"/>
    </source>
</evidence>
<gene>
    <name evidence="3" type="ORF">LzC2_02640</name>
</gene>
<accession>A0ABX1V8V0</accession>
<feature type="domain" description="G" evidence="2">
    <location>
        <begin position="62"/>
        <end position="198"/>
    </location>
</feature>
<feature type="region of interest" description="Disordered" evidence="1">
    <location>
        <begin position="623"/>
        <end position="643"/>
    </location>
</feature>
<dbReference type="InterPro" id="IPR027417">
    <property type="entry name" value="P-loop_NTPase"/>
</dbReference>